<accession>A0A1I5LNJ5</accession>
<evidence type="ECO:0000256" key="3">
    <source>
        <dbReference type="ARBA" id="ARBA00022597"/>
    </source>
</evidence>
<dbReference type="Pfam" id="PF00005">
    <property type="entry name" value="ABC_tran"/>
    <property type="match status" value="2"/>
</dbReference>
<dbReference type="InterPro" id="IPR003439">
    <property type="entry name" value="ABC_transporter-like_ATP-bd"/>
</dbReference>
<evidence type="ECO:0000256" key="2">
    <source>
        <dbReference type="ARBA" id="ARBA00022448"/>
    </source>
</evidence>
<keyword evidence="3" id="KW-0762">Sugar transport</keyword>
<evidence type="ECO:0000256" key="1">
    <source>
        <dbReference type="ARBA" id="ARBA00005417"/>
    </source>
</evidence>
<dbReference type="OrthoDB" id="9805029at2"/>
<gene>
    <name evidence="8" type="ORF">SAMN04488056_11761</name>
</gene>
<evidence type="ECO:0000313" key="8">
    <source>
        <dbReference type="EMBL" id="SFO98782.1"/>
    </source>
</evidence>
<keyword evidence="9" id="KW-1185">Reference proteome</keyword>
<sequence length="498" mass="53894">MSSAITVRDLTKRFDKVHALTDGRLTVERGEIHALLGANGCGKSTLSKIVAGAYAPTSGTVLIDGKEVSFRSPRDAEEMGIALFYQELSLIPKMSVEANIFLRREPRNGVGFIDYAKMRTETLNLLAMFKDAIGDDIQPDALVADLTPGQRQIVEICKVYAKNPSIVIMDEATAALDGRQVKVFFDILRKKREEGVSTIFISHRLDEVFEICDHATIMRNGAVVAETAIAETTTEDVVHMMVGDVKKAPKRQALDDEGKKPLLKLEGVGSNLLNDVSLSVAPGEIVGLGGLQGQGQSTLLRSLFGALPITSGTVWLNNEQVAIRKPADAVRRKVAYVSGDRGPDAALPGRSIFENLAAAILVSEKRKLVRAKELRPQLAEVASAFKTKYARMTDAIGTLSGGNQQKIFIARWLATNPKVILLDDPTKGIDLAAKADLFALIRKLAESGVAVLLYSSEESELLDNCDRIAVFNDGAVVTELSGAEMDSFHLTRAAYGEA</sequence>
<dbReference type="STRING" id="655353.SAMN04488056_11761"/>
<dbReference type="Gene3D" id="3.40.50.300">
    <property type="entry name" value="P-loop containing nucleotide triphosphate hydrolases"/>
    <property type="match status" value="2"/>
</dbReference>
<name>A0A1I5LNJ5_9HYPH</name>
<keyword evidence="5" id="KW-0547">Nucleotide-binding</keyword>
<dbReference type="InterPro" id="IPR027417">
    <property type="entry name" value="P-loop_NTPase"/>
</dbReference>
<dbReference type="EMBL" id="FOVR01000017">
    <property type="protein sequence ID" value="SFO98782.1"/>
    <property type="molecule type" value="Genomic_DNA"/>
</dbReference>
<dbReference type="GO" id="GO:0016887">
    <property type="term" value="F:ATP hydrolysis activity"/>
    <property type="evidence" value="ECO:0007669"/>
    <property type="project" value="InterPro"/>
</dbReference>
<keyword evidence="2" id="KW-0813">Transport</keyword>
<evidence type="ECO:0000313" key="9">
    <source>
        <dbReference type="Proteomes" id="UP000199236"/>
    </source>
</evidence>
<dbReference type="InterPro" id="IPR050107">
    <property type="entry name" value="ABC_carbohydrate_import_ATPase"/>
</dbReference>
<dbReference type="Proteomes" id="UP000199236">
    <property type="component" value="Unassembled WGS sequence"/>
</dbReference>
<dbReference type="InterPro" id="IPR003593">
    <property type="entry name" value="AAA+_ATPase"/>
</dbReference>
<comment type="similarity">
    <text evidence="1">Belongs to the ABC transporter superfamily.</text>
</comment>
<evidence type="ECO:0000256" key="5">
    <source>
        <dbReference type="ARBA" id="ARBA00022741"/>
    </source>
</evidence>
<dbReference type="AlphaFoldDB" id="A0A1I5LNJ5"/>
<keyword evidence="6 8" id="KW-0067">ATP-binding</keyword>
<evidence type="ECO:0000256" key="4">
    <source>
        <dbReference type="ARBA" id="ARBA00022737"/>
    </source>
</evidence>
<dbReference type="SMART" id="SM00382">
    <property type="entry name" value="AAA"/>
    <property type="match status" value="2"/>
</dbReference>
<reference evidence="8 9" key="1">
    <citation type="submission" date="2016-10" db="EMBL/GenBank/DDBJ databases">
        <authorList>
            <person name="de Groot N.N."/>
        </authorList>
    </citation>
    <scope>NUCLEOTIDE SEQUENCE [LARGE SCALE GENOMIC DNA]</scope>
    <source>
        <strain evidence="8 9">CGMCC 1.9157</strain>
    </source>
</reference>
<dbReference type="InterPro" id="IPR017871">
    <property type="entry name" value="ABC_transporter-like_CS"/>
</dbReference>
<dbReference type="CDD" id="cd03215">
    <property type="entry name" value="ABC_Carb_Monos_II"/>
    <property type="match status" value="1"/>
</dbReference>
<dbReference type="PROSITE" id="PS00211">
    <property type="entry name" value="ABC_TRANSPORTER_1"/>
    <property type="match status" value="1"/>
</dbReference>
<evidence type="ECO:0000259" key="7">
    <source>
        <dbReference type="PROSITE" id="PS50893"/>
    </source>
</evidence>
<dbReference type="SUPFAM" id="SSF52540">
    <property type="entry name" value="P-loop containing nucleoside triphosphate hydrolases"/>
    <property type="match status" value="2"/>
</dbReference>
<dbReference type="CDD" id="cd03216">
    <property type="entry name" value="ABC_Carb_Monos_I"/>
    <property type="match status" value="1"/>
</dbReference>
<evidence type="ECO:0000256" key="6">
    <source>
        <dbReference type="ARBA" id="ARBA00022840"/>
    </source>
</evidence>
<organism evidence="8 9">
    <name type="scientific">Cohaesibacter marisflavi</name>
    <dbReference type="NCBI Taxonomy" id="655353"/>
    <lineage>
        <taxon>Bacteria</taxon>
        <taxon>Pseudomonadati</taxon>
        <taxon>Pseudomonadota</taxon>
        <taxon>Alphaproteobacteria</taxon>
        <taxon>Hyphomicrobiales</taxon>
        <taxon>Cohaesibacteraceae</taxon>
    </lineage>
</organism>
<dbReference type="RefSeq" id="WP_090075339.1">
    <property type="nucleotide sequence ID" value="NZ_FOVR01000017.1"/>
</dbReference>
<dbReference type="PANTHER" id="PTHR43790">
    <property type="entry name" value="CARBOHYDRATE TRANSPORT ATP-BINDING PROTEIN MG119-RELATED"/>
    <property type="match status" value="1"/>
</dbReference>
<feature type="domain" description="ABC transporter" evidence="7">
    <location>
        <begin position="240"/>
        <end position="498"/>
    </location>
</feature>
<keyword evidence="4" id="KW-0677">Repeat</keyword>
<dbReference type="PROSITE" id="PS50893">
    <property type="entry name" value="ABC_TRANSPORTER_2"/>
    <property type="match status" value="2"/>
</dbReference>
<protein>
    <submittedName>
        <fullName evidence="8">Ribose transport system ATP-binding protein</fullName>
    </submittedName>
</protein>
<proteinExistence type="inferred from homology"/>
<feature type="domain" description="ABC transporter" evidence="7">
    <location>
        <begin position="5"/>
        <end position="245"/>
    </location>
</feature>
<dbReference type="GO" id="GO:0005524">
    <property type="term" value="F:ATP binding"/>
    <property type="evidence" value="ECO:0007669"/>
    <property type="project" value="UniProtKB-KW"/>
</dbReference>
<dbReference type="PANTHER" id="PTHR43790:SF9">
    <property type="entry name" value="GALACTOFURANOSE TRANSPORTER ATP-BINDING PROTEIN YTFR"/>
    <property type="match status" value="1"/>
</dbReference>